<dbReference type="OrthoDB" id="1349918at2"/>
<name>A0A428JSH2_9BACT</name>
<accession>A0A428JSH2</accession>
<organism evidence="1 2">
    <name type="scientific">Hymenobacter metallilatus</name>
    <dbReference type="NCBI Taxonomy" id="2493666"/>
    <lineage>
        <taxon>Bacteria</taxon>
        <taxon>Pseudomonadati</taxon>
        <taxon>Bacteroidota</taxon>
        <taxon>Cytophagia</taxon>
        <taxon>Cytophagales</taxon>
        <taxon>Hymenobacteraceae</taxon>
        <taxon>Hymenobacter</taxon>
    </lineage>
</organism>
<dbReference type="Proteomes" id="UP000280066">
    <property type="component" value="Unassembled WGS sequence"/>
</dbReference>
<evidence type="ECO:0000313" key="2">
    <source>
        <dbReference type="Proteomes" id="UP000280066"/>
    </source>
</evidence>
<proteinExistence type="predicted"/>
<gene>
    <name evidence="1" type="ORF">EI290_00060</name>
</gene>
<reference evidence="1 2" key="1">
    <citation type="submission" date="2018-12" db="EMBL/GenBank/DDBJ databases">
        <authorList>
            <person name="Feng G."/>
            <person name="Zhu H."/>
        </authorList>
    </citation>
    <scope>NUCLEOTIDE SEQUENCE [LARGE SCALE GENOMIC DNA]</scope>
    <source>
        <strain evidence="1 2">9PBR-2</strain>
    </source>
</reference>
<evidence type="ECO:0000313" key="1">
    <source>
        <dbReference type="EMBL" id="RSK37097.1"/>
    </source>
</evidence>
<sequence length="172" mass="19113">MTSAPVAADAAELLTLLTTGTLSAEELTAATEAVLLAAHDPDAYFDQYLNEEEHGWLRDCGASMVEVALTEAIGQDLCRSDKADELYEQVSEQFSEPLPEAPSHYRYLHEYLHLLDTELQRRGPQPGGYELLEFGDSYSDELQVLLVFRKDTPRLLALGQQFAVHLARTQSA</sequence>
<protein>
    <submittedName>
        <fullName evidence="1">Uncharacterized protein</fullName>
    </submittedName>
</protein>
<dbReference type="AlphaFoldDB" id="A0A428JSH2"/>
<dbReference type="EMBL" id="RWIS01000001">
    <property type="protein sequence ID" value="RSK37097.1"/>
    <property type="molecule type" value="Genomic_DNA"/>
</dbReference>
<keyword evidence="2" id="KW-1185">Reference proteome</keyword>
<dbReference type="RefSeq" id="WP_125425399.1">
    <property type="nucleotide sequence ID" value="NZ_RWIS01000001.1"/>
</dbReference>
<comment type="caution">
    <text evidence="1">The sequence shown here is derived from an EMBL/GenBank/DDBJ whole genome shotgun (WGS) entry which is preliminary data.</text>
</comment>